<evidence type="ECO:0000313" key="8">
    <source>
        <dbReference type="Proteomes" id="UP000008672"/>
    </source>
</evidence>
<keyword evidence="4" id="KW-0812">Transmembrane</keyword>
<organism evidence="7 8">
    <name type="scientific">Latimeria chalumnae</name>
    <name type="common">Coelacanth</name>
    <dbReference type="NCBI Taxonomy" id="7897"/>
    <lineage>
        <taxon>Eukaryota</taxon>
        <taxon>Metazoa</taxon>
        <taxon>Chordata</taxon>
        <taxon>Craniata</taxon>
        <taxon>Vertebrata</taxon>
        <taxon>Euteleostomi</taxon>
        <taxon>Coelacanthiformes</taxon>
        <taxon>Coelacanthidae</taxon>
        <taxon>Latimeria</taxon>
    </lineage>
</organism>
<feature type="domain" description="Integrase catalytic" evidence="6">
    <location>
        <begin position="346"/>
        <end position="467"/>
    </location>
</feature>
<evidence type="ECO:0000259" key="6">
    <source>
        <dbReference type="PROSITE" id="PS50994"/>
    </source>
</evidence>
<dbReference type="EC" id="3.1.26.4" evidence="2"/>
<evidence type="ECO:0000256" key="4">
    <source>
        <dbReference type="SAM" id="Phobius"/>
    </source>
</evidence>
<comment type="similarity">
    <text evidence="1">Belongs to the beta type-B retroviral polymerase family. HERV class-II K(HML-2) pol subfamily.</text>
</comment>
<dbReference type="InterPro" id="IPR001584">
    <property type="entry name" value="Integrase_cat-core"/>
</dbReference>
<protein>
    <recommendedName>
        <fullName evidence="3">Gypsy retrotransposon integrase-like protein 1</fullName>
        <ecNumber evidence="2">3.1.26.4</ecNumber>
    </recommendedName>
</protein>
<dbReference type="InterPro" id="IPR041588">
    <property type="entry name" value="Integrase_H2C2"/>
</dbReference>
<dbReference type="InterPro" id="IPR043502">
    <property type="entry name" value="DNA/RNA_pol_sf"/>
</dbReference>
<keyword evidence="4" id="KW-0472">Membrane</keyword>
<feature type="transmembrane region" description="Helical" evidence="4">
    <location>
        <begin position="366"/>
        <end position="388"/>
    </location>
</feature>
<dbReference type="FunFam" id="3.30.70.270:FF:000003">
    <property type="entry name" value="Transposon Ty3-G Gag-Pol polyprotein"/>
    <property type="match status" value="1"/>
</dbReference>
<dbReference type="InterPro" id="IPR050951">
    <property type="entry name" value="Retrovirus_Pol_polyprotein"/>
</dbReference>
<dbReference type="PROSITE" id="PS50994">
    <property type="entry name" value="INTEGRASE"/>
    <property type="match status" value="1"/>
</dbReference>
<sequence length="467" mass="52305">CLEQHPVPKTDGLFAILSGEQFTKLDVSHAAYQQIVLEEDSKKYVTVTTRKGLLRYNQLPFGVSSVPAIFQCTMEGLLQGIPHVAVYLDDILVTGMTEVEHLENLEEVLNRLEKAGLCLRSKCTFKAKGVVFLGHKVDATGLHPVKEKVQAIQDAPAPSNVSELKAYLAMPQMASPRIQRWALTLRAYEYKAGRDHGNADALSRLPLPERSEKANQETVLLLDHMDTAPVIATQIKTWTGKDPASSKVCEYVLRGWPNSKTDAELTPFFLRRHELSVQDGCILRGARIIVPKPGHGAVMEQLHQSHPGITRMKGLARSYMWWLKMDVGVERKVQSCRTCQEHWKAPAAAPLHPWEWPDKPWRRLHIVYAGPFLGKMFLVIVLNGWMFIPQTHQLKKLKISFSTHGLPEKVVSDNGTPFVSAEFSNFTNRSGIIHVTSAPYHPSTNGLAERAVQTFKECLKKISGDSL</sequence>
<dbReference type="PANTHER" id="PTHR37984">
    <property type="entry name" value="PROTEIN CBG26694"/>
    <property type="match status" value="1"/>
</dbReference>
<dbReference type="OMA" id="SANGICH"/>
<dbReference type="GO" id="GO:0003676">
    <property type="term" value="F:nucleic acid binding"/>
    <property type="evidence" value="ECO:0007669"/>
    <property type="project" value="InterPro"/>
</dbReference>
<reference evidence="8" key="1">
    <citation type="submission" date="2011-08" db="EMBL/GenBank/DDBJ databases">
        <title>The draft genome of Latimeria chalumnae.</title>
        <authorList>
            <person name="Di Palma F."/>
            <person name="Alfoldi J."/>
            <person name="Johnson J."/>
            <person name="Berlin A."/>
            <person name="Gnerre S."/>
            <person name="Jaffe D."/>
            <person name="MacCallum I."/>
            <person name="Young S."/>
            <person name="Walker B.J."/>
            <person name="Lander E."/>
            <person name="Lindblad-Toh K."/>
        </authorList>
    </citation>
    <scope>NUCLEOTIDE SEQUENCE [LARGE SCALE GENOMIC DNA]</scope>
    <source>
        <strain evidence="8">Wild caught</strain>
    </source>
</reference>
<dbReference type="Gene3D" id="1.10.340.70">
    <property type="match status" value="1"/>
</dbReference>
<dbReference type="SUPFAM" id="SSF53098">
    <property type="entry name" value="Ribonuclease H-like"/>
    <property type="match status" value="1"/>
</dbReference>
<dbReference type="FunFam" id="1.10.340.70:FF:000003">
    <property type="entry name" value="Protein CBG25708"/>
    <property type="match status" value="1"/>
</dbReference>
<dbReference type="PROSITE" id="PS50878">
    <property type="entry name" value="RT_POL"/>
    <property type="match status" value="1"/>
</dbReference>
<dbReference type="InterPro" id="IPR012337">
    <property type="entry name" value="RNaseH-like_sf"/>
</dbReference>
<dbReference type="Ensembl" id="ENSLACT00000012335.1">
    <property type="protein sequence ID" value="ENSLACP00000012243.1"/>
    <property type="gene ID" value="ENSLACG00000010776.1"/>
</dbReference>
<dbReference type="GO" id="GO:0004523">
    <property type="term" value="F:RNA-DNA hybrid ribonuclease activity"/>
    <property type="evidence" value="ECO:0007669"/>
    <property type="project" value="UniProtKB-EC"/>
</dbReference>
<evidence type="ECO:0000256" key="2">
    <source>
        <dbReference type="ARBA" id="ARBA00012180"/>
    </source>
</evidence>
<keyword evidence="8" id="KW-1185">Reference proteome</keyword>
<keyword evidence="4" id="KW-1133">Transmembrane helix</keyword>
<dbReference type="InterPro" id="IPR036397">
    <property type="entry name" value="RNaseH_sf"/>
</dbReference>
<reference evidence="7" key="2">
    <citation type="submission" date="2025-08" db="UniProtKB">
        <authorList>
            <consortium name="Ensembl"/>
        </authorList>
    </citation>
    <scope>IDENTIFICATION</scope>
</reference>
<dbReference type="EMBL" id="AFYH01178037">
    <property type="status" value="NOT_ANNOTATED_CDS"/>
    <property type="molecule type" value="Genomic_DNA"/>
</dbReference>
<dbReference type="Pfam" id="PF17921">
    <property type="entry name" value="Integrase_H2C2"/>
    <property type="match status" value="1"/>
</dbReference>
<name>H3ARH2_LATCH</name>
<reference evidence="7" key="3">
    <citation type="submission" date="2025-09" db="UniProtKB">
        <authorList>
            <consortium name="Ensembl"/>
        </authorList>
    </citation>
    <scope>IDENTIFICATION</scope>
</reference>
<accession>H3ARH2</accession>
<dbReference type="Gene3D" id="3.10.10.10">
    <property type="entry name" value="HIV Type 1 Reverse Transcriptase, subunit A, domain 1"/>
    <property type="match status" value="1"/>
</dbReference>
<dbReference type="InterPro" id="IPR000477">
    <property type="entry name" value="RT_dom"/>
</dbReference>
<dbReference type="HOGENOM" id="CLU_000384_9_5_1"/>
<dbReference type="InterPro" id="IPR043128">
    <property type="entry name" value="Rev_trsase/Diguanyl_cyclase"/>
</dbReference>
<dbReference type="CDD" id="cd01647">
    <property type="entry name" value="RT_LTR"/>
    <property type="match status" value="1"/>
</dbReference>
<dbReference type="GeneTree" id="ENSGT01140000282569"/>
<proteinExistence type="inferred from homology"/>
<dbReference type="Gene3D" id="3.30.420.10">
    <property type="entry name" value="Ribonuclease H-like superfamily/Ribonuclease H"/>
    <property type="match status" value="1"/>
</dbReference>
<evidence type="ECO:0000259" key="5">
    <source>
        <dbReference type="PROSITE" id="PS50878"/>
    </source>
</evidence>
<evidence type="ECO:0000256" key="3">
    <source>
        <dbReference type="ARBA" id="ARBA00039658"/>
    </source>
</evidence>
<dbReference type="Proteomes" id="UP000008672">
    <property type="component" value="Unassembled WGS sequence"/>
</dbReference>
<feature type="domain" description="Reverse transcriptase" evidence="5">
    <location>
        <begin position="1"/>
        <end position="137"/>
    </location>
</feature>
<dbReference type="AlphaFoldDB" id="H3ARH2"/>
<dbReference type="PANTHER" id="PTHR37984:SF13">
    <property type="entry name" value="RIBONUCLEASE H"/>
    <property type="match status" value="1"/>
</dbReference>
<evidence type="ECO:0000313" key="7">
    <source>
        <dbReference type="Ensembl" id="ENSLACP00000012243.1"/>
    </source>
</evidence>
<dbReference type="GO" id="GO:0015074">
    <property type="term" value="P:DNA integration"/>
    <property type="evidence" value="ECO:0007669"/>
    <property type="project" value="InterPro"/>
</dbReference>
<dbReference type="SUPFAM" id="SSF56672">
    <property type="entry name" value="DNA/RNA polymerases"/>
    <property type="match status" value="1"/>
</dbReference>
<dbReference type="Gene3D" id="3.30.70.270">
    <property type="match status" value="1"/>
</dbReference>
<evidence type="ECO:0000256" key="1">
    <source>
        <dbReference type="ARBA" id="ARBA00010879"/>
    </source>
</evidence>
<dbReference type="Pfam" id="PF00078">
    <property type="entry name" value="RVT_1"/>
    <property type="match status" value="1"/>
</dbReference>
<dbReference type="EMBL" id="AFYH01178036">
    <property type="status" value="NOT_ANNOTATED_CDS"/>
    <property type="molecule type" value="Genomic_DNA"/>
</dbReference>